<dbReference type="EMBL" id="JOJP01000001">
    <property type="protein sequence ID" value="KEI72581.1"/>
    <property type="molecule type" value="Genomic_DNA"/>
</dbReference>
<dbReference type="PANTHER" id="PTHR43293:SF3">
    <property type="entry name" value="CHOLESTEROL RING-CLEAVING HYDROLASE IPDB SUBUNIT"/>
    <property type="match status" value="1"/>
</dbReference>
<dbReference type="RefSeq" id="WP_020584948.1">
    <property type="nucleotide sequence ID" value="NZ_JOJP01000001.1"/>
</dbReference>
<evidence type="ECO:0000313" key="2">
    <source>
        <dbReference type="Proteomes" id="UP000027997"/>
    </source>
</evidence>
<dbReference type="GO" id="GO:0008410">
    <property type="term" value="F:CoA-transferase activity"/>
    <property type="evidence" value="ECO:0007669"/>
    <property type="project" value="InterPro"/>
</dbReference>
<dbReference type="PANTHER" id="PTHR43293">
    <property type="entry name" value="ACETATE COA-TRANSFERASE YDIF"/>
    <property type="match status" value="1"/>
</dbReference>
<name>A0A081KEK5_9GAMM</name>
<dbReference type="STRING" id="305900.GV64_19250"/>
<dbReference type="Gene3D" id="3.40.1080.10">
    <property type="entry name" value="Glutaconate Coenzyme A-transferase"/>
    <property type="match status" value="1"/>
</dbReference>
<proteinExistence type="predicted"/>
<dbReference type="AlphaFoldDB" id="A0A081KEK5"/>
<comment type="caution">
    <text evidence="1">The sequence shown here is derived from an EMBL/GenBank/DDBJ whole genome shotgun (WGS) entry which is preliminary data.</text>
</comment>
<dbReference type="eggNOG" id="COG2057">
    <property type="taxonomic scope" value="Bacteria"/>
</dbReference>
<gene>
    <name evidence="1" type="ORF">GV64_19250</name>
</gene>
<sequence>MTNPVNDSAASEYSLAELMICAGAEAFRNDGEVLATGIGLIPRLAASLAMKTFNPDLMMTDSEAWLLSEPNPVGNREEGFVQKNETWMGFSRIFDNVWSSKRHAMVGPTQVDRYGQANISALGGTYEQPKVQMLGVRGFPGNSISHANSFFVPSHNKRVFVEGECDVVASIGYNPQRLPKGYSLDDIDIRLVITDLCVMDWNGPDHQLRLVSTHPGVSVEQVLENTGFEVIVDGDIPVTAAPTQAQLDVIRQLDPHNLRARQLKDNPPGDRRQ</sequence>
<reference evidence="1 2" key="1">
    <citation type="submission" date="2014-06" db="EMBL/GenBank/DDBJ databases">
        <title>Whole Genome Sequences of Three Symbiotic Endozoicomonas Bacteria.</title>
        <authorList>
            <person name="Neave M.J."/>
            <person name="Apprill A."/>
            <person name="Voolstra C.R."/>
        </authorList>
    </citation>
    <scope>NUCLEOTIDE SEQUENCE [LARGE SCALE GENOMIC DNA]</scope>
    <source>
        <strain evidence="1 2">DSM 22380</strain>
    </source>
</reference>
<dbReference type="SUPFAM" id="SSF100950">
    <property type="entry name" value="NagB/RpiA/CoA transferase-like"/>
    <property type="match status" value="1"/>
</dbReference>
<evidence type="ECO:0000313" key="1">
    <source>
        <dbReference type="EMBL" id="KEI72581.1"/>
    </source>
</evidence>
<dbReference type="InterPro" id="IPR004165">
    <property type="entry name" value="CoA_trans_fam_I"/>
</dbReference>
<keyword evidence="1" id="KW-0808">Transferase</keyword>
<dbReference type="InterPro" id="IPR037171">
    <property type="entry name" value="NagB/RpiA_transferase-like"/>
</dbReference>
<keyword evidence="2" id="KW-1185">Reference proteome</keyword>
<accession>A0A081KEK5</accession>
<organism evidence="1 2">
    <name type="scientific">Endozoicomonas elysicola</name>
    <dbReference type="NCBI Taxonomy" id="305900"/>
    <lineage>
        <taxon>Bacteria</taxon>
        <taxon>Pseudomonadati</taxon>
        <taxon>Pseudomonadota</taxon>
        <taxon>Gammaproteobacteria</taxon>
        <taxon>Oceanospirillales</taxon>
        <taxon>Endozoicomonadaceae</taxon>
        <taxon>Endozoicomonas</taxon>
    </lineage>
</organism>
<dbReference type="SMART" id="SM00882">
    <property type="entry name" value="CoA_trans"/>
    <property type="match status" value="1"/>
</dbReference>
<dbReference type="Proteomes" id="UP000027997">
    <property type="component" value="Unassembled WGS sequence"/>
</dbReference>
<protein>
    <submittedName>
        <fullName evidence="1">Ketoacid CoA transferase</fullName>
    </submittedName>
</protein>